<dbReference type="InterPro" id="IPR028978">
    <property type="entry name" value="Chorismate_lyase_/UTRA_dom_sf"/>
</dbReference>
<dbReference type="Gene3D" id="1.10.10.10">
    <property type="entry name" value="Winged helix-like DNA-binding domain superfamily/Winged helix DNA-binding domain"/>
    <property type="match status" value="1"/>
</dbReference>
<feature type="compositionally biased region" description="Low complexity" evidence="4">
    <location>
        <begin position="1"/>
        <end position="12"/>
    </location>
</feature>
<evidence type="ECO:0000313" key="7">
    <source>
        <dbReference type="Proteomes" id="UP000318405"/>
    </source>
</evidence>
<keyword evidence="2" id="KW-0238">DNA-binding</keyword>
<dbReference type="PRINTS" id="PR00035">
    <property type="entry name" value="HTHGNTR"/>
</dbReference>
<dbReference type="OrthoDB" id="8582866at2"/>
<dbReference type="InterPro" id="IPR036388">
    <property type="entry name" value="WH-like_DNA-bd_sf"/>
</dbReference>
<name>A0A556B074_9BURK</name>
<dbReference type="CDD" id="cd07377">
    <property type="entry name" value="WHTH_GntR"/>
    <property type="match status" value="1"/>
</dbReference>
<dbReference type="GO" id="GO:0003677">
    <property type="term" value="F:DNA binding"/>
    <property type="evidence" value="ECO:0007669"/>
    <property type="project" value="UniProtKB-KW"/>
</dbReference>
<proteinExistence type="predicted"/>
<sequence>MSAAWPPRGARAAAREGEGSPVSALPASLPAGPSGVTRYLQLASVLRQRIANGHWRVGDRLPTVQQLASELGVARITVRQAYGRLAAEGLITTHRGRGTHVASTAQGRGPSPALRAAINDPLQHPPALSIRILDTQRDQALPATLHEGGSADTQYLRIRKLHLHDAQPFCLVDLYVAQREHDRFPPRAIEHAKLAGLLREHGSRPLGHLHQTMTVGAAERAQADALDYPFAAPVAHVVRRLTDVDGRIVYAGDFWYRGDRFVLDTVLPADLLFAYPLAVVPATRSET</sequence>
<dbReference type="SUPFAM" id="SSF64288">
    <property type="entry name" value="Chorismate lyase-like"/>
    <property type="match status" value="1"/>
</dbReference>
<dbReference type="SUPFAM" id="SSF46785">
    <property type="entry name" value="Winged helix' DNA-binding domain"/>
    <property type="match status" value="1"/>
</dbReference>
<protein>
    <submittedName>
        <fullName evidence="6">GntR family transcriptional regulator</fullName>
    </submittedName>
</protein>
<keyword evidence="3" id="KW-0804">Transcription</keyword>
<dbReference type="Proteomes" id="UP000318405">
    <property type="component" value="Unassembled WGS sequence"/>
</dbReference>
<reference evidence="6 7" key="1">
    <citation type="submission" date="2019-07" db="EMBL/GenBank/DDBJ databases">
        <title>Qingshengfaniella alkalisoli gen. nov., sp. nov., isolated from saline soil.</title>
        <authorList>
            <person name="Xu L."/>
            <person name="Huang X.-X."/>
            <person name="Sun J.-Q."/>
        </authorList>
    </citation>
    <scope>NUCLEOTIDE SEQUENCE [LARGE SCALE GENOMIC DNA]</scope>
    <source>
        <strain evidence="6 7">DSM 27279</strain>
    </source>
</reference>
<keyword evidence="7" id="KW-1185">Reference proteome</keyword>
<dbReference type="SMART" id="SM00866">
    <property type="entry name" value="UTRA"/>
    <property type="match status" value="1"/>
</dbReference>
<dbReference type="Pfam" id="PF07702">
    <property type="entry name" value="UTRA"/>
    <property type="match status" value="1"/>
</dbReference>
<dbReference type="Pfam" id="PF00392">
    <property type="entry name" value="GntR"/>
    <property type="match status" value="1"/>
</dbReference>
<feature type="domain" description="HTH gntR-type" evidence="5">
    <location>
        <begin position="36"/>
        <end position="104"/>
    </location>
</feature>
<evidence type="ECO:0000256" key="1">
    <source>
        <dbReference type="ARBA" id="ARBA00023015"/>
    </source>
</evidence>
<dbReference type="InterPro" id="IPR036390">
    <property type="entry name" value="WH_DNA-bd_sf"/>
</dbReference>
<accession>A0A556B074</accession>
<dbReference type="GO" id="GO:0045892">
    <property type="term" value="P:negative regulation of DNA-templated transcription"/>
    <property type="evidence" value="ECO:0007669"/>
    <property type="project" value="TreeGrafter"/>
</dbReference>
<dbReference type="InterPro" id="IPR050679">
    <property type="entry name" value="Bact_HTH_transcr_reg"/>
</dbReference>
<evidence type="ECO:0000256" key="3">
    <source>
        <dbReference type="ARBA" id="ARBA00023163"/>
    </source>
</evidence>
<gene>
    <name evidence="6" type="ORF">FOZ76_02150</name>
</gene>
<dbReference type="PROSITE" id="PS50949">
    <property type="entry name" value="HTH_GNTR"/>
    <property type="match status" value="1"/>
</dbReference>
<dbReference type="InterPro" id="IPR000524">
    <property type="entry name" value="Tscrpt_reg_HTH_GntR"/>
</dbReference>
<dbReference type="SMART" id="SM00345">
    <property type="entry name" value="HTH_GNTR"/>
    <property type="match status" value="1"/>
</dbReference>
<dbReference type="EMBL" id="VLTJ01000004">
    <property type="protein sequence ID" value="TSH98576.1"/>
    <property type="molecule type" value="Genomic_DNA"/>
</dbReference>
<feature type="region of interest" description="Disordered" evidence="4">
    <location>
        <begin position="1"/>
        <end position="28"/>
    </location>
</feature>
<dbReference type="AlphaFoldDB" id="A0A556B074"/>
<dbReference type="InterPro" id="IPR011663">
    <property type="entry name" value="UTRA"/>
</dbReference>
<dbReference type="GO" id="GO:0003700">
    <property type="term" value="F:DNA-binding transcription factor activity"/>
    <property type="evidence" value="ECO:0007669"/>
    <property type="project" value="InterPro"/>
</dbReference>
<evidence type="ECO:0000313" key="6">
    <source>
        <dbReference type="EMBL" id="TSH98576.1"/>
    </source>
</evidence>
<dbReference type="PANTHER" id="PTHR44846">
    <property type="entry name" value="MANNOSYL-D-GLYCERATE TRANSPORT/METABOLISM SYSTEM REPRESSOR MNGR-RELATED"/>
    <property type="match status" value="1"/>
</dbReference>
<dbReference type="PANTHER" id="PTHR44846:SF1">
    <property type="entry name" value="MANNOSYL-D-GLYCERATE TRANSPORT_METABOLISM SYSTEM REPRESSOR MNGR-RELATED"/>
    <property type="match status" value="1"/>
</dbReference>
<evidence type="ECO:0000256" key="2">
    <source>
        <dbReference type="ARBA" id="ARBA00023125"/>
    </source>
</evidence>
<dbReference type="Gene3D" id="3.40.1410.10">
    <property type="entry name" value="Chorismate lyase-like"/>
    <property type="match status" value="1"/>
</dbReference>
<organism evidence="6 7">
    <name type="scientific">Verticiella sediminum</name>
    <dbReference type="NCBI Taxonomy" id="1247510"/>
    <lineage>
        <taxon>Bacteria</taxon>
        <taxon>Pseudomonadati</taxon>
        <taxon>Pseudomonadota</taxon>
        <taxon>Betaproteobacteria</taxon>
        <taxon>Burkholderiales</taxon>
        <taxon>Alcaligenaceae</taxon>
        <taxon>Verticiella</taxon>
    </lineage>
</organism>
<evidence type="ECO:0000259" key="5">
    <source>
        <dbReference type="PROSITE" id="PS50949"/>
    </source>
</evidence>
<evidence type="ECO:0000256" key="4">
    <source>
        <dbReference type="SAM" id="MobiDB-lite"/>
    </source>
</evidence>
<keyword evidence="1" id="KW-0805">Transcription regulation</keyword>
<comment type="caution">
    <text evidence="6">The sequence shown here is derived from an EMBL/GenBank/DDBJ whole genome shotgun (WGS) entry which is preliminary data.</text>
</comment>